<dbReference type="Proteomes" id="UP000060513">
    <property type="component" value="Chromosome"/>
</dbReference>
<feature type="region of interest" description="Disordered" evidence="2">
    <location>
        <begin position="59"/>
        <end position="97"/>
    </location>
</feature>
<dbReference type="KEGG" id="spri:SPRI_4239"/>
<keyword evidence="1 3" id="KW-0732">Signal</keyword>
<dbReference type="PANTHER" id="PTHR46580">
    <property type="entry name" value="SENSOR KINASE-RELATED"/>
    <property type="match status" value="1"/>
</dbReference>
<gene>
    <name evidence="4" type="ORF">SPRI_4239</name>
</gene>
<dbReference type="PATRIC" id="fig|38300.4.peg.4443"/>
<dbReference type="RefSeq" id="WP_005316117.1">
    <property type="nucleotide sequence ID" value="NZ_CP011340.1"/>
</dbReference>
<evidence type="ECO:0000256" key="1">
    <source>
        <dbReference type="ARBA" id="ARBA00022729"/>
    </source>
</evidence>
<organism evidence="4">
    <name type="scientific">Streptomyces pristinaespiralis</name>
    <dbReference type="NCBI Taxonomy" id="38300"/>
    <lineage>
        <taxon>Bacteria</taxon>
        <taxon>Bacillati</taxon>
        <taxon>Actinomycetota</taxon>
        <taxon>Actinomycetes</taxon>
        <taxon>Kitasatosporales</taxon>
        <taxon>Streptomycetaceae</taxon>
        <taxon>Streptomyces</taxon>
    </lineage>
</organism>
<sequence>MTSTESGRAAAGPRRSTRARVAACTALALAAGMLLAAPAAQADETPVQDRTAVRPKAAAPLPTFELPRPAGHGASVAEDGALPAKPRSDVDGDGQSDMLSQNVAGRVLVDPVNGEPYEYGFEDGANASPGVFYKDVFSAAGLRADSTVVFTLTQTGRLSAYTNYGTYGQVFWSGQGWQIYNKVFSPGDLNGDGVGDVLARTFAGELYLYPGTTSDIRPLASRVLVGSGWAQYDQLVGMNDVDHDGIADLFTRNTAGELYFYSGTGETTRPFAARVKAGTGWNMFNTLFSLDDVNNDGSADLFARTYSGDLYDYSSTGTGSFLPRVKYGSNWNPAFQFANAGNIPAWGKDELFGLDGNGSLFYYWDLNNGRFVPRVKIGDTGAWKGARLVHVSSLDDNGYSELLEVYNGTLYNLSHKSDETQVIGSGWGVYNTLVGPGDLSSDGKGDLIARDGSGVLYLYRGNGNGTGFAAKQRIGSGWGQFNALLGAGDISGDGRADLVARAKDGKLYLYEGTGAAAAPFKAKRLIGSGWGAYTKLAAPGDMTGDGRADIVARTSGGTLYRYDSDGKGNFKPKASIGTGWNTYSGLY</sequence>
<dbReference type="OMA" id="WQIYNKV"/>
<dbReference type="Gene3D" id="2.115.10.10">
    <property type="entry name" value="Tachylectin 2"/>
    <property type="match status" value="2"/>
</dbReference>
<dbReference type="PANTHER" id="PTHR46580:SF4">
    <property type="entry name" value="ATP_GTP-BINDING PROTEIN"/>
    <property type="match status" value="1"/>
</dbReference>
<dbReference type="EMBL" id="CP011340">
    <property type="protein sequence ID" value="ALC22545.1"/>
    <property type="molecule type" value="Genomic_DNA"/>
</dbReference>
<dbReference type="GeneID" id="97234719"/>
<feature type="chain" id="PRO_5005792624" evidence="3">
    <location>
        <begin position="43"/>
        <end position="587"/>
    </location>
</feature>
<protein>
    <submittedName>
        <fullName evidence="4">Secreted protein</fullName>
    </submittedName>
</protein>
<evidence type="ECO:0000313" key="5">
    <source>
        <dbReference type="Proteomes" id="UP000060513"/>
    </source>
</evidence>
<dbReference type="InterPro" id="IPR013517">
    <property type="entry name" value="FG-GAP"/>
</dbReference>
<feature type="signal peptide" evidence="3">
    <location>
        <begin position="1"/>
        <end position="42"/>
    </location>
</feature>
<dbReference type="InterPro" id="IPR028994">
    <property type="entry name" value="Integrin_alpha_N"/>
</dbReference>
<dbReference type="SUPFAM" id="SSF69318">
    <property type="entry name" value="Integrin alpha N-terminal domain"/>
    <property type="match status" value="2"/>
</dbReference>
<evidence type="ECO:0000313" key="4">
    <source>
        <dbReference type="EMBL" id="ALC22545.1"/>
    </source>
</evidence>
<dbReference type="AlphaFoldDB" id="A0A0M4DUA8"/>
<name>A0A0M4DUA8_STRPR</name>
<evidence type="ECO:0000256" key="2">
    <source>
        <dbReference type="SAM" id="MobiDB-lite"/>
    </source>
</evidence>
<proteinExistence type="predicted"/>
<reference evidence="4 5" key="1">
    <citation type="submission" date="2015-08" db="EMBL/GenBank/DDBJ databases">
        <title>Genome sequence of the pristinamycin over-producing bacterium Streptomyces pristinaespiralis HCCB10218.</title>
        <authorList>
            <person name="Tian J."/>
            <person name="Yang J."/>
            <person name="Li L."/>
            <person name="Ruan L."/>
            <person name="Wei W."/>
            <person name="Zheng G."/>
            <person name="Wei Z."/>
            <person name="Yang S."/>
            <person name="Ge M."/>
            <person name="Jiang W."/>
            <person name="Lu Y."/>
        </authorList>
    </citation>
    <scope>NUCLEOTIDE SEQUENCE [LARGE SCALE GENOMIC DNA]</scope>
    <source>
        <strain evidence="4 5">HCCB 10218</strain>
    </source>
</reference>
<dbReference type="Pfam" id="PF13517">
    <property type="entry name" value="FG-GAP_3"/>
    <property type="match status" value="2"/>
</dbReference>
<accession>A0A0M4DUA8</accession>
<evidence type="ECO:0000256" key="3">
    <source>
        <dbReference type="SAM" id="SignalP"/>
    </source>
</evidence>